<dbReference type="GO" id="GO:0000981">
    <property type="term" value="F:DNA-binding transcription factor activity, RNA polymerase II-specific"/>
    <property type="evidence" value="ECO:0007669"/>
    <property type="project" value="InterPro"/>
</dbReference>
<dbReference type="PROSITE" id="PS00027">
    <property type="entry name" value="HOMEOBOX_1"/>
    <property type="match status" value="1"/>
</dbReference>
<dbReference type="GO" id="GO:0030154">
    <property type="term" value="P:cell differentiation"/>
    <property type="evidence" value="ECO:0007669"/>
    <property type="project" value="TreeGrafter"/>
</dbReference>
<dbReference type="SUPFAM" id="SSF46689">
    <property type="entry name" value="Homeodomain-like"/>
    <property type="match status" value="1"/>
</dbReference>
<evidence type="ECO:0000256" key="1">
    <source>
        <dbReference type="ARBA" id="ARBA00004123"/>
    </source>
</evidence>
<dbReference type="PROSITE" id="PS50071">
    <property type="entry name" value="HOMEOBOX_2"/>
    <property type="match status" value="1"/>
</dbReference>
<dbReference type="SMART" id="SM00389">
    <property type="entry name" value="HOX"/>
    <property type="match status" value="1"/>
</dbReference>
<dbReference type="InterPro" id="IPR050394">
    <property type="entry name" value="Homeobox_NK-like"/>
</dbReference>
<keyword evidence="9" id="KW-1185">Reference proteome</keyword>
<keyword evidence="4 5" id="KW-0539">Nucleus</keyword>
<dbReference type="EMBL" id="CATQJA010002610">
    <property type="protein sequence ID" value="CAJ0572994.1"/>
    <property type="molecule type" value="Genomic_DNA"/>
</dbReference>
<name>A0AA36CPN6_9BILA</name>
<dbReference type="Proteomes" id="UP001177023">
    <property type="component" value="Unassembled WGS sequence"/>
</dbReference>
<dbReference type="Pfam" id="PF00046">
    <property type="entry name" value="Homeodomain"/>
    <property type="match status" value="1"/>
</dbReference>
<comment type="caution">
    <text evidence="8">The sequence shown here is derived from an EMBL/GenBank/DDBJ whole genome shotgun (WGS) entry which is preliminary data.</text>
</comment>
<dbReference type="InterPro" id="IPR017970">
    <property type="entry name" value="Homeobox_CS"/>
</dbReference>
<dbReference type="AlphaFoldDB" id="A0AA36CPN6"/>
<feature type="DNA-binding region" description="Homeobox" evidence="5">
    <location>
        <begin position="32"/>
        <end position="91"/>
    </location>
</feature>
<dbReference type="PRINTS" id="PR00024">
    <property type="entry name" value="HOMEOBOX"/>
</dbReference>
<accession>A0AA36CPN6</accession>
<dbReference type="InterPro" id="IPR000047">
    <property type="entry name" value="HTH_motif"/>
</dbReference>
<evidence type="ECO:0000256" key="6">
    <source>
        <dbReference type="RuleBase" id="RU000682"/>
    </source>
</evidence>
<dbReference type="GO" id="GO:0005634">
    <property type="term" value="C:nucleus"/>
    <property type="evidence" value="ECO:0007669"/>
    <property type="project" value="UniProtKB-SubCell"/>
</dbReference>
<dbReference type="InterPro" id="IPR009057">
    <property type="entry name" value="Homeodomain-like_sf"/>
</dbReference>
<proteinExistence type="predicted"/>
<evidence type="ECO:0000256" key="4">
    <source>
        <dbReference type="ARBA" id="ARBA00023242"/>
    </source>
</evidence>
<dbReference type="GO" id="GO:0000978">
    <property type="term" value="F:RNA polymerase II cis-regulatory region sequence-specific DNA binding"/>
    <property type="evidence" value="ECO:0007669"/>
    <property type="project" value="TreeGrafter"/>
</dbReference>
<evidence type="ECO:0000313" key="8">
    <source>
        <dbReference type="EMBL" id="CAJ0572994.1"/>
    </source>
</evidence>
<reference evidence="8" key="1">
    <citation type="submission" date="2023-06" db="EMBL/GenBank/DDBJ databases">
        <authorList>
            <person name="Delattre M."/>
        </authorList>
    </citation>
    <scope>NUCLEOTIDE SEQUENCE</scope>
    <source>
        <strain evidence="8">AF72</strain>
    </source>
</reference>
<dbReference type="PANTHER" id="PTHR24340">
    <property type="entry name" value="HOMEOBOX PROTEIN NKX"/>
    <property type="match status" value="1"/>
</dbReference>
<dbReference type="PANTHER" id="PTHR24340:SF73">
    <property type="entry name" value="HOMEOBOX PROTEIN BAGPIPE-RELATED"/>
    <property type="match status" value="1"/>
</dbReference>
<keyword evidence="2 5" id="KW-0238">DNA-binding</keyword>
<dbReference type="PRINTS" id="PR00031">
    <property type="entry name" value="HTHREPRESSR"/>
</dbReference>
<dbReference type="InterPro" id="IPR020479">
    <property type="entry name" value="HD_metazoa"/>
</dbReference>
<comment type="subcellular location">
    <subcellularLocation>
        <location evidence="1 5 6">Nucleus</location>
    </subcellularLocation>
</comment>
<gene>
    <name evidence="8" type="ORF">MSPICULIGERA_LOCUS11364</name>
</gene>
<evidence type="ECO:0000259" key="7">
    <source>
        <dbReference type="PROSITE" id="PS50071"/>
    </source>
</evidence>
<dbReference type="CDD" id="cd00086">
    <property type="entry name" value="homeodomain"/>
    <property type="match status" value="1"/>
</dbReference>
<evidence type="ECO:0000256" key="3">
    <source>
        <dbReference type="ARBA" id="ARBA00023155"/>
    </source>
</evidence>
<evidence type="ECO:0000313" key="9">
    <source>
        <dbReference type="Proteomes" id="UP001177023"/>
    </source>
</evidence>
<feature type="non-terminal residue" evidence="8">
    <location>
        <position position="1"/>
    </location>
</feature>
<sequence>MGSFLVEDLLKEDPKKAEKPQQKLQKWHTAEIKRQRYTFSAAQVHCLEMVFVRNRYISPEKRLELARWLGLTEQQVKIWFQNRRYKAKLKMENDKTTELIHELYHPHPPHQHWSVYPAFPFL</sequence>
<evidence type="ECO:0000256" key="2">
    <source>
        <dbReference type="ARBA" id="ARBA00023125"/>
    </source>
</evidence>
<keyword evidence="3 5" id="KW-0371">Homeobox</keyword>
<protein>
    <recommendedName>
        <fullName evidence="7">Homeobox domain-containing protein</fullName>
    </recommendedName>
</protein>
<organism evidence="8 9">
    <name type="scientific">Mesorhabditis spiculigera</name>
    <dbReference type="NCBI Taxonomy" id="96644"/>
    <lineage>
        <taxon>Eukaryota</taxon>
        <taxon>Metazoa</taxon>
        <taxon>Ecdysozoa</taxon>
        <taxon>Nematoda</taxon>
        <taxon>Chromadorea</taxon>
        <taxon>Rhabditida</taxon>
        <taxon>Rhabditina</taxon>
        <taxon>Rhabditomorpha</taxon>
        <taxon>Rhabditoidea</taxon>
        <taxon>Rhabditidae</taxon>
        <taxon>Mesorhabditinae</taxon>
        <taxon>Mesorhabditis</taxon>
    </lineage>
</organism>
<feature type="domain" description="Homeobox" evidence="7">
    <location>
        <begin position="30"/>
        <end position="90"/>
    </location>
</feature>
<dbReference type="InterPro" id="IPR001356">
    <property type="entry name" value="HD"/>
</dbReference>
<evidence type="ECO:0000256" key="5">
    <source>
        <dbReference type="PROSITE-ProRule" id="PRU00108"/>
    </source>
</evidence>
<dbReference type="Gene3D" id="1.10.10.60">
    <property type="entry name" value="Homeodomain-like"/>
    <property type="match status" value="1"/>
</dbReference>